<dbReference type="RefSeq" id="WP_296938697.1">
    <property type="nucleotide sequence ID" value="NZ_LT599032.1"/>
</dbReference>
<name>A0A212J179_9BACT</name>
<accession>A0A212J179</accession>
<dbReference type="AlphaFoldDB" id="A0A212J179"/>
<proteinExistence type="predicted"/>
<gene>
    <name evidence="1" type="ORF">KL86DYS1_10812</name>
</gene>
<protein>
    <recommendedName>
        <fullName evidence="2">Peptidoglycan peptidase</fullName>
    </recommendedName>
</protein>
<dbReference type="EMBL" id="FLUM01000001">
    <property type="protein sequence ID" value="SBV93228.1"/>
    <property type="molecule type" value="Genomic_DNA"/>
</dbReference>
<sequence length="211" mass="23634">MKTILLIILSLYQQDRGINDFKLRAGDLIFQEDCASGTDNTIKAVTAGIGDYRFTHVGIVYIDDNDSVYVIEATRPKVAKTPLDDYLYPGGKGGYPKSVVGRLKEEYIHCIPAALNEGLTLVGKDYDDGFILGNDKYYCSELIYDILLRANNHIPVFPLNTMTFKSPDTDEITEGWKEYFGKYNLPIPEGEPGINPGAMSRSDVIDIVHYY</sequence>
<dbReference type="Pfam" id="PF05708">
    <property type="entry name" value="Peptidase_C92"/>
    <property type="match status" value="1"/>
</dbReference>
<dbReference type="InterPro" id="IPR038765">
    <property type="entry name" value="Papain-like_cys_pep_sf"/>
</dbReference>
<dbReference type="InterPro" id="IPR024453">
    <property type="entry name" value="Peptidase_C92"/>
</dbReference>
<reference evidence="1" key="1">
    <citation type="submission" date="2016-04" db="EMBL/GenBank/DDBJ databases">
        <authorList>
            <person name="Evans L.H."/>
            <person name="Alamgir A."/>
            <person name="Owens N."/>
            <person name="Weber N.D."/>
            <person name="Virtaneva K."/>
            <person name="Barbian K."/>
            <person name="Babar A."/>
            <person name="Rosenke K."/>
        </authorList>
    </citation>
    <scope>NUCLEOTIDE SEQUENCE</scope>
    <source>
        <strain evidence="1">86-1</strain>
    </source>
</reference>
<evidence type="ECO:0008006" key="2">
    <source>
        <dbReference type="Google" id="ProtNLM"/>
    </source>
</evidence>
<dbReference type="Gene3D" id="3.90.1720.10">
    <property type="entry name" value="endopeptidase domain like (from Nostoc punctiforme)"/>
    <property type="match status" value="1"/>
</dbReference>
<evidence type="ECO:0000313" key="1">
    <source>
        <dbReference type="EMBL" id="SBV93228.1"/>
    </source>
</evidence>
<dbReference type="SUPFAM" id="SSF54001">
    <property type="entry name" value="Cysteine proteinases"/>
    <property type="match status" value="1"/>
</dbReference>
<organism evidence="1">
    <name type="scientific">uncultured Dysgonomonas sp</name>
    <dbReference type="NCBI Taxonomy" id="206096"/>
    <lineage>
        <taxon>Bacteria</taxon>
        <taxon>Pseudomonadati</taxon>
        <taxon>Bacteroidota</taxon>
        <taxon>Bacteroidia</taxon>
        <taxon>Bacteroidales</taxon>
        <taxon>Dysgonomonadaceae</taxon>
        <taxon>Dysgonomonas</taxon>
        <taxon>environmental samples</taxon>
    </lineage>
</organism>